<evidence type="ECO:0000313" key="2">
    <source>
        <dbReference type="Proteomes" id="UP000317982"/>
    </source>
</evidence>
<protein>
    <submittedName>
        <fullName evidence="1">Uncharacterized protein</fullName>
    </submittedName>
</protein>
<keyword evidence="2" id="KW-1185">Reference proteome</keyword>
<dbReference type="EMBL" id="VIRS01000003">
    <property type="protein sequence ID" value="TQS45887.1"/>
    <property type="molecule type" value="Genomic_DNA"/>
</dbReference>
<name>A0A545AX21_9ACTN</name>
<dbReference type="RefSeq" id="WP_142703294.1">
    <property type="nucleotide sequence ID" value="NZ_VIRS01000003.1"/>
</dbReference>
<comment type="caution">
    <text evidence="1">The sequence shown here is derived from an EMBL/GenBank/DDBJ whole genome shotgun (WGS) entry which is preliminary data.</text>
</comment>
<evidence type="ECO:0000313" key="1">
    <source>
        <dbReference type="EMBL" id="TQS45887.1"/>
    </source>
</evidence>
<dbReference type="OrthoDB" id="5192959at2"/>
<gene>
    <name evidence="1" type="ORF">FL583_05120</name>
</gene>
<proteinExistence type="predicted"/>
<sequence>MLDLINDWSALPLQLIGLGIAIWQIRKAFAEASAARAAAERAEQAAKNTQVSLMRNHLLILIPQLQRAESDIEWAIGRADPDSIIHHLGVWRWQASQLKGMAGAAIRRDPGLETSIDDSLDAAALAKVALQNHSGDVAKKTRGVQLSIAAVTKRIGELAAQISADGRGHTPDAAALEALAEVRRGFRDDDRSI</sequence>
<accession>A0A545AX21</accession>
<reference evidence="1 2" key="1">
    <citation type="submission" date="2019-07" db="EMBL/GenBank/DDBJ databases">
        <title>Cryptosporangium phraense sp. nov., isolated from plant litter.</title>
        <authorList>
            <person name="Suriyachadkun C."/>
        </authorList>
    </citation>
    <scope>NUCLEOTIDE SEQUENCE [LARGE SCALE GENOMIC DNA]</scope>
    <source>
        <strain evidence="1 2">A-T 5661</strain>
    </source>
</reference>
<dbReference type="AlphaFoldDB" id="A0A545AX21"/>
<dbReference type="Proteomes" id="UP000317982">
    <property type="component" value="Unassembled WGS sequence"/>
</dbReference>
<organism evidence="1 2">
    <name type="scientific">Cryptosporangium phraense</name>
    <dbReference type="NCBI Taxonomy" id="2593070"/>
    <lineage>
        <taxon>Bacteria</taxon>
        <taxon>Bacillati</taxon>
        <taxon>Actinomycetota</taxon>
        <taxon>Actinomycetes</taxon>
        <taxon>Cryptosporangiales</taxon>
        <taxon>Cryptosporangiaceae</taxon>
        <taxon>Cryptosporangium</taxon>
    </lineage>
</organism>
<dbReference type="InParanoid" id="A0A545AX21"/>